<keyword evidence="3" id="KW-1185">Reference proteome</keyword>
<dbReference type="AlphaFoldDB" id="A0A919EHD4"/>
<dbReference type="CDD" id="cd06422">
    <property type="entry name" value="NTP_transferase_like_1"/>
    <property type="match status" value="1"/>
</dbReference>
<dbReference type="SUPFAM" id="SSF53448">
    <property type="entry name" value="Nucleotide-diphospho-sugar transferases"/>
    <property type="match status" value="1"/>
</dbReference>
<dbReference type="Pfam" id="PF00483">
    <property type="entry name" value="NTP_transferase"/>
    <property type="match status" value="1"/>
</dbReference>
<dbReference type="InterPro" id="IPR054790">
    <property type="entry name" value="MurU"/>
</dbReference>
<dbReference type="GO" id="GO:0016779">
    <property type="term" value="F:nucleotidyltransferase activity"/>
    <property type="evidence" value="ECO:0007669"/>
    <property type="project" value="UniProtKB-KW"/>
</dbReference>
<dbReference type="RefSeq" id="WP_189766847.1">
    <property type="nucleotide sequence ID" value="NZ_BNCK01000001.1"/>
</dbReference>
<reference evidence="2" key="2">
    <citation type="submission" date="2020-09" db="EMBL/GenBank/DDBJ databases">
        <authorList>
            <person name="Sun Q."/>
            <person name="Kim S."/>
        </authorList>
    </citation>
    <scope>NUCLEOTIDE SEQUENCE</scope>
    <source>
        <strain evidence="2">KCTC 42731</strain>
    </source>
</reference>
<dbReference type="NCBIfam" id="NF045761">
    <property type="entry name" value="NAMPUrTaseMurU"/>
    <property type="match status" value="1"/>
</dbReference>
<dbReference type="PANTHER" id="PTHR22572">
    <property type="entry name" value="SUGAR-1-PHOSPHATE GUANYL TRANSFERASE"/>
    <property type="match status" value="1"/>
</dbReference>
<feature type="domain" description="Nucleotidyl transferase" evidence="1">
    <location>
        <begin position="2"/>
        <end position="126"/>
    </location>
</feature>
<evidence type="ECO:0000313" key="2">
    <source>
        <dbReference type="EMBL" id="GHF78428.1"/>
    </source>
</evidence>
<dbReference type="InterPro" id="IPR029044">
    <property type="entry name" value="Nucleotide-diphossugar_trans"/>
</dbReference>
<protein>
    <submittedName>
        <fullName evidence="2">Mannose-1-phosphate guanylyltransferase</fullName>
    </submittedName>
</protein>
<comment type="caution">
    <text evidence="2">The sequence shown here is derived from an EMBL/GenBank/DDBJ whole genome shotgun (WGS) entry which is preliminary data.</text>
</comment>
<dbReference type="Proteomes" id="UP000623842">
    <property type="component" value="Unassembled WGS sequence"/>
</dbReference>
<dbReference type="InterPro" id="IPR005835">
    <property type="entry name" value="NTP_transferase_dom"/>
</dbReference>
<accession>A0A919EHD4</accession>
<dbReference type="InterPro" id="IPR050486">
    <property type="entry name" value="Mannose-1P_guanyltransferase"/>
</dbReference>
<organism evidence="2 3">
    <name type="scientific">Thalassotalea marina</name>
    <dbReference type="NCBI Taxonomy" id="1673741"/>
    <lineage>
        <taxon>Bacteria</taxon>
        <taxon>Pseudomonadati</taxon>
        <taxon>Pseudomonadota</taxon>
        <taxon>Gammaproteobacteria</taxon>
        <taxon>Alteromonadales</taxon>
        <taxon>Colwelliaceae</taxon>
        <taxon>Thalassotalea</taxon>
    </lineage>
</organism>
<evidence type="ECO:0000313" key="3">
    <source>
        <dbReference type="Proteomes" id="UP000623842"/>
    </source>
</evidence>
<dbReference type="EMBL" id="BNCK01000001">
    <property type="protein sequence ID" value="GHF78428.1"/>
    <property type="molecule type" value="Genomic_DNA"/>
</dbReference>
<keyword evidence="2" id="KW-0548">Nucleotidyltransferase</keyword>
<evidence type="ECO:0000259" key="1">
    <source>
        <dbReference type="Pfam" id="PF00483"/>
    </source>
</evidence>
<reference evidence="2" key="1">
    <citation type="journal article" date="2014" name="Int. J. Syst. Evol. Microbiol.">
        <title>Complete genome sequence of Corynebacterium casei LMG S-19264T (=DSM 44701T), isolated from a smear-ripened cheese.</title>
        <authorList>
            <consortium name="US DOE Joint Genome Institute (JGI-PGF)"/>
            <person name="Walter F."/>
            <person name="Albersmeier A."/>
            <person name="Kalinowski J."/>
            <person name="Ruckert C."/>
        </authorList>
    </citation>
    <scope>NUCLEOTIDE SEQUENCE</scope>
    <source>
        <strain evidence="2">KCTC 42731</strain>
    </source>
</reference>
<gene>
    <name evidence="2" type="ORF">GCM10017161_01870</name>
</gene>
<dbReference type="Gene3D" id="3.90.550.10">
    <property type="entry name" value="Spore Coat Polysaccharide Biosynthesis Protein SpsA, Chain A"/>
    <property type="match status" value="1"/>
</dbReference>
<name>A0A919EHD4_9GAMM</name>
<keyword evidence="2" id="KW-0808">Transferase</keyword>
<proteinExistence type="predicted"/>
<sequence length="229" mass="25304">MKAMILAAGRGERMRPLTDDKPKPMLTVNGIPLIEHHIRRLKHAGITELVINTAWQAQSIENYLQDGSAFGVSITYSHEREGALETAGGIATALPLFATNDEPFLLVNGDVFTDIDFCHLPKLAPQVLAHLFLVPNPEHNPNGDFCLSKEWVCANTDNMASYTYSGVSIFRPSFFDSCQPHHKAALGPLLKRHLGKNQIAGQLWQGLWTDVGTPERLASLQTDHKAETQ</sequence>